<name>B8LN54_PICSI</name>
<sequence length="77" mass="8728">MEWQWIKELLTFSCSLHCCSLISSTNSYHFIKSSLRDTGSNRLAGFHTFSSNGFAGSIFLPDCITILYIIIAFNAYH</sequence>
<dbReference type="AlphaFoldDB" id="B8LN54"/>
<organism evidence="2">
    <name type="scientific">Picea sitchensis</name>
    <name type="common">Sitka spruce</name>
    <name type="synonym">Pinus sitchensis</name>
    <dbReference type="NCBI Taxonomy" id="3332"/>
    <lineage>
        <taxon>Eukaryota</taxon>
        <taxon>Viridiplantae</taxon>
        <taxon>Streptophyta</taxon>
        <taxon>Embryophyta</taxon>
        <taxon>Tracheophyta</taxon>
        <taxon>Spermatophyta</taxon>
        <taxon>Pinopsida</taxon>
        <taxon>Pinidae</taxon>
        <taxon>Conifers I</taxon>
        <taxon>Pinales</taxon>
        <taxon>Pinaceae</taxon>
        <taxon>Picea</taxon>
    </lineage>
</organism>
<protein>
    <submittedName>
        <fullName evidence="2">Uncharacterized protein</fullName>
    </submittedName>
</protein>
<proteinExistence type="evidence at transcript level"/>
<keyword evidence="1" id="KW-1133">Transmembrane helix</keyword>
<dbReference type="EMBL" id="EF677249">
    <property type="protein sequence ID" value="ABR17084.1"/>
    <property type="molecule type" value="mRNA"/>
</dbReference>
<feature type="transmembrane region" description="Helical" evidence="1">
    <location>
        <begin position="51"/>
        <end position="76"/>
    </location>
</feature>
<reference evidence="2" key="1">
    <citation type="submission" date="2007-06" db="EMBL/GenBank/DDBJ databases">
        <title>Full length cDNA sequences from Sitka Spruce (Picea sitchensis).</title>
        <authorList>
            <person name="Ralph S.G."/>
            <person name="Chun H.E."/>
            <person name="Liao N."/>
            <person name="Ali J."/>
            <person name="Reid K."/>
            <person name="Kolosova N."/>
            <person name="Cooper N."/>
            <person name="Cullis C."/>
            <person name="Jancsik S."/>
            <person name="Moore R."/>
            <person name="Mayo M."/>
            <person name="Wagner S."/>
            <person name="Holt R.A."/>
            <person name="Jones S.J.M."/>
            <person name="Marra M.A."/>
            <person name="Ritland C.E."/>
            <person name="Ritland K."/>
            <person name="Bohlmann J."/>
        </authorList>
    </citation>
    <scope>NUCLEOTIDE SEQUENCE</scope>
    <source>
        <tissue evidence="2">Green portion of the leader tissue</tissue>
    </source>
</reference>
<accession>B8LN54</accession>
<keyword evidence="1" id="KW-0472">Membrane</keyword>
<evidence type="ECO:0000256" key="1">
    <source>
        <dbReference type="SAM" id="Phobius"/>
    </source>
</evidence>
<evidence type="ECO:0000313" key="2">
    <source>
        <dbReference type="EMBL" id="ABR17084.1"/>
    </source>
</evidence>
<keyword evidence="1" id="KW-0812">Transmembrane</keyword>